<gene>
    <name evidence="1" type="ORF">O181_005308</name>
</gene>
<protein>
    <submittedName>
        <fullName evidence="1">Uncharacterized protein</fullName>
    </submittedName>
</protein>
<comment type="caution">
    <text evidence="1">The sequence shown here is derived from an EMBL/GenBank/DDBJ whole genome shotgun (WGS) entry which is preliminary data.</text>
</comment>
<keyword evidence="2" id="KW-1185">Reference proteome</keyword>
<reference evidence="1" key="1">
    <citation type="submission" date="2021-03" db="EMBL/GenBank/DDBJ databases">
        <title>Draft genome sequence of rust myrtle Austropuccinia psidii MF-1, a brazilian biotype.</title>
        <authorList>
            <person name="Quecine M.C."/>
            <person name="Pachon D.M.R."/>
            <person name="Bonatelli M.L."/>
            <person name="Correr F.H."/>
            <person name="Franceschini L.M."/>
            <person name="Leite T.F."/>
            <person name="Margarido G.R.A."/>
            <person name="Almeida C.A."/>
            <person name="Ferrarezi J.A."/>
            <person name="Labate C.A."/>
        </authorList>
    </citation>
    <scope>NUCLEOTIDE SEQUENCE</scope>
    <source>
        <strain evidence="1">MF-1</strain>
    </source>
</reference>
<evidence type="ECO:0000313" key="1">
    <source>
        <dbReference type="EMBL" id="MBW0465593.1"/>
    </source>
</evidence>
<accession>A0A9Q3GFE4</accession>
<evidence type="ECO:0000313" key="2">
    <source>
        <dbReference type="Proteomes" id="UP000765509"/>
    </source>
</evidence>
<dbReference type="AlphaFoldDB" id="A0A9Q3GFE4"/>
<organism evidence="1 2">
    <name type="scientific">Austropuccinia psidii MF-1</name>
    <dbReference type="NCBI Taxonomy" id="1389203"/>
    <lineage>
        <taxon>Eukaryota</taxon>
        <taxon>Fungi</taxon>
        <taxon>Dikarya</taxon>
        <taxon>Basidiomycota</taxon>
        <taxon>Pucciniomycotina</taxon>
        <taxon>Pucciniomycetes</taxon>
        <taxon>Pucciniales</taxon>
        <taxon>Sphaerophragmiaceae</taxon>
        <taxon>Austropuccinia</taxon>
    </lineage>
</organism>
<name>A0A9Q3GFE4_9BASI</name>
<sequence length="331" mass="38338">MASKAFVYLKTGMIRNLAHQTLSQILEKISNVEPLTITNYLRWQNSIYFAFKMQSLDCFLDSNWISNFPRDVVEEEEADIFQEGCENIFYCLISHLDEGNVNKFYNQNSIDFNPATLCERIKQHYANTSVENFSNIITKIFNLRMDEQSVLETLNEFQYLVNQLQMAGPQLFEKDIILQILSFYTSKLLLSSIQFVANNVYQSTKMTSNMLTLEEVFSQIELAMAQQGESVVKEEPLALRVQGRKARCFGEKHNPMAPHQESECFQLYPEKKEVFFSRLKKRKEEEKSSEPHAYSIYSASIGDNSTILDSGASFLLFRNAEKFISLRKTNI</sequence>
<proteinExistence type="predicted"/>
<dbReference type="Proteomes" id="UP000765509">
    <property type="component" value="Unassembled WGS sequence"/>
</dbReference>
<dbReference type="EMBL" id="AVOT02001080">
    <property type="protein sequence ID" value="MBW0465593.1"/>
    <property type="molecule type" value="Genomic_DNA"/>
</dbReference>